<gene>
    <name evidence="1" type="ORF">BM524_18810</name>
</gene>
<proteinExistence type="predicted"/>
<evidence type="ECO:0000313" key="1">
    <source>
        <dbReference type="EMBL" id="APD91973.1"/>
    </source>
</evidence>
<protein>
    <submittedName>
        <fullName evidence="1">Uncharacterized protein</fullName>
    </submittedName>
</protein>
<reference evidence="1 2" key="1">
    <citation type="submission" date="2016-11" db="EMBL/GenBank/DDBJ databases">
        <title>Networking in microbes: conjugative elements and plasmids in the genus Alteromonas.</title>
        <authorList>
            <person name="Lopez-Perez M."/>
            <person name="Ramon-Marco N."/>
            <person name="Rodriguez-Valera F."/>
        </authorList>
    </citation>
    <scope>NUCLEOTIDE SEQUENCE [LARGE SCALE GENOMIC DNA]</scope>
    <source>
        <strain evidence="1 2">CP48</strain>
        <plasmid evidence="2">pamcp48-600</plasmid>
    </source>
</reference>
<organism evidence="1 2">
    <name type="scientific">Alteromonas mediterranea</name>
    <dbReference type="NCBI Taxonomy" id="314275"/>
    <lineage>
        <taxon>Bacteria</taxon>
        <taxon>Pseudomonadati</taxon>
        <taxon>Pseudomonadota</taxon>
        <taxon>Gammaproteobacteria</taxon>
        <taxon>Alteromonadales</taxon>
        <taxon>Alteromonadaceae</taxon>
        <taxon>Alteromonas/Salinimonas group</taxon>
        <taxon>Alteromonas</taxon>
    </lineage>
</organism>
<keyword evidence="1" id="KW-0614">Plasmid</keyword>
<dbReference type="RefSeq" id="WP_071960583.1">
    <property type="nucleotide sequence ID" value="NZ_CP018025.1"/>
</dbReference>
<dbReference type="EMBL" id="CP018025">
    <property type="protein sequence ID" value="APD91973.1"/>
    <property type="molecule type" value="Genomic_DNA"/>
</dbReference>
<dbReference type="AlphaFoldDB" id="A0AAC9JE23"/>
<dbReference type="Proteomes" id="UP000182101">
    <property type="component" value="Plasmid pAMCP48-600"/>
</dbReference>
<accession>A0AAC9JE23</accession>
<name>A0AAC9JE23_9ALTE</name>
<sequence>MTTLSKRLTPIVEQIDANEASDRKPVQKGDARMKLVENGLQALADFFNFPVSIRYIATGELEFFGKGEVGFGEGLAAILSKYPTRTGIQATTSTVLPCNGWTRINHFVAEQIIREQAADNA</sequence>
<evidence type="ECO:0000313" key="2">
    <source>
        <dbReference type="Proteomes" id="UP000182101"/>
    </source>
</evidence>
<geneLocation type="plasmid" evidence="2">
    <name>pamcp48-600</name>
</geneLocation>